<dbReference type="RefSeq" id="WP_382337232.1">
    <property type="nucleotide sequence ID" value="NZ_JBHSSO010000008.1"/>
</dbReference>
<sequence>MRVNHILGALLVATTIGIGGTTLSAPTTAQAKAKSSLTTFPKNMRGTWYHYEENKGYYYKSMKFSAKKLTVKNYFDAYGRKKSKRVMTLHAAKSSLNYRQGLSNKKFKQHLVSAFAANGSYTQVTPYGFLATDGLGKYKVIHKTYKGKSVKVLYNNLNDDHFKVKDHFYQTKAQAKYFNPVGALHK</sequence>
<name>A0ABW1U6Y0_9LACO</name>
<dbReference type="Proteomes" id="UP001596258">
    <property type="component" value="Unassembled WGS sequence"/>
</dbReference>
<proteinExistence type="predicted"/>
<reference evidence="2" key="1">
    <citation type="journal article" date="2019" name="Int. J. Syst. Evol. Microbiol.">
        <title>The Global Catalogue of Microorganisms (GCM) 10K type strain sequencing project: providing services to taxonomists for standard genome sequencing and annotation.</title>
        <authorList>
            <consortium name="The Broad Institute Genomics Platform"/>
            <consortium name="The Broad Institute Genome Sequencing Center for Infectious Disease"/>
            <person name="Wu L."/>
            <person name="Ma J."/>
        </authorList>
    </citation>
    <scope>NUCLEOTIDE SEQUENCE [LARGE SCALE GENOMIC DNA]</scope>
    <source>
        <strain evidence="2">CCM 8893</strain>
    </source>
</reference>
<organism evidence="1 2">
    <name type="scientific">Levilactobacillus angrenensis</name>
    <dbReference type="NCBI Taxonomy" id="2486020"/>
    <lineage>
        <taxon>Bacteria</taxon>
        <taxon>Bacillati</taxon>
        <taxon>Bacillota</taxon>
        <taxon>Bacilli</taxon>
        <taxon>Lactobacillales</taxon>
        <taxon>Lactobacillaceae</taxon>
        <taxon>Levilactobacillus</taxon>
    </lineage>
</organism>
<evidence type="ECO:0000313" key="1">
    <source>
        <dbReference type="EMBL" id="MFC6289011.1"/>
    </source>
</evidence>
<comment type="caution">
    <text evidence="1">The sequence shown here is derived from an EMBL/GenBank/DDBJ whole genome shotgun (WGS) entry which is preliminary data.</text>
</comment>
<dbReference type="EMBL" id="JBHSSO010000008">
    <property type="protein sequence ID" value="MFC6289011.1"/>
    <property type="molecule type" value="Genomic_DNA"/>
</dbReference>
<accession>A0ABW1U6Y0</accession>
<keyword evidence="2" id="KW-1185">Reference proteome</keyword>
<protein>
    <submittedName>
        <fullName evidence="1">Uncharacterized protein</fullName>
    </submittedName>
</protein>
<gene>
    <name evidence="1" type="ORF">ACFP1M_02125</name>
</gene>
<evidence type="ECO:0000313" key="2">
    <source>
        <dbReference type="Proteomes" id="UP001596258"/>
    </source>
</evidence>